<feature type="transmembrane region" description="Helical" evidence="13">
    <location>
        <begin position="155"/>
        <end position="180"/>
    </location>
</feature>
<dbReference type="GeneTree" id="ENSGT00970000197603"/>
<evidence type="ECO:0000256" key="10">
    <source>
        <dbReference type="ARBA" id="ARBA00023224"/>
    </source>
</evidence>
<accession>A0A6Q2WWN2</accession>
<dbReference type="InParanoid" id="A0A6Q2WWN2"/>
<keyword evidence="3 12" id="KW-0919">Taste</keyword>
<evidence type="ECO:0000256" key="2">
    <source>
        <dbReference type="ARBA" id="ARBA00007376"/>
    </source>
</evidence>
<evidence type="ECO:0000256" key="13">
    <source>
        <dbReference type="SAM" id="Phobius"/>
    </source>
</evidence>
<feature type="transmembrane region" description="Helical" evidence="13">
    <location>
        <begin position="47"/>
        <end position="67"/>
    </location>
</feature>
<keyword evidence="7 12" id="KW-0297">G-protein coupled receptor</keyword>
<comment type="similarity">
    <text evidence="2 11">Belongs to the G-protein coupled receptor T2R family.</text>
</comment>
<dbReference type="InterPro" id="IPR007960">
    <property type="entry name" value="TAS2R"/>
</dbReference>
<evidence type="ECO:0000256" key="6">
    <source>
        <dbReference type="ARBA" id="ARBA00022989"/>
    </source>
</evidence>
<evidence type="ECO:0000256" key="3">
    <source>
        <dbReference type="ARBA" id="ARBA00022480"/>
    </source>
</evidence>
<evidence type="ECO:0000256" key="5">
    <source>
        <dbReference type="ARBA" id="ARBA00022692"/>
    </source>
</evidence>
<dbReference type="PANTHER" id="PTHR11394">
    <property type="entry name" value="TASTE RECEPTOR TYPE 2"/>
    <property type="match status" value="1"/>
</dbReference>
<dbReference type="GO" id="GO:0016020">
    <property type="term" value="C:membrane"/>
    <property type="evidence" value="ECO:0007669"/>
    <property type="project" value="UniProtKB-SubCell"/>
</dbReference>
<reference evidence="15" key="4">
    <citation type="submission" date="2025-09" db="UniProtKB">
        <authorList>
            <consortium name="Ensembl"/>
        </authorList>
    </citation>
    <scope>IDENTIFICATION</scope>
</reference>
<reference evidence="16" key="1">
    <citation type="journal article" date="2014" name="PLoS ONE">
        <title>The genome and linkage map of the northern pike (Esox lucius): conserved synteny revealed between the salmonid sister group and the Neoteleostei.</title>
        <authorList>
            <person name="Rondeau E.B."/>
            <person name="Minkley D.R."/>
            <person name="Leong J.S."/>
            <person name="Messmer A.M."/>
            <person name="Jantzen J.R."/>
            <person name="von Schalburg K.R."/>
            <person name="Lemon C."/>
            <person name="Bird N.H."/>
            <person name="Koop B.F."/>
        </authorList>
    </citation>
    <scope>NUCLEOTIDE SEQUENCE</scope>
</reference>
<comment type="subcellular location">
    <subcellularLocation>
        <location evidence="1 12">Membrane</location>
        <topology evidence="1 12">Multi-pass membrane protein</topology>
    </subcellularLocation>
</comment>
<proteinExistence type="inferred from homology"/>
<dbReference type="GO" id="GO:0033038">
    <property type="term" value="F:bitter taste receptor activity"/>
    <property type="evidence" value="ECO:0007669"/>
    <property type="project" value="InterPro"/>
</dbReference>
<dbReference type="PANTHER" id="PTHR11394:SF137">
    <property type="entry name" value="C-X-C CHEMOKINE RECEPTOR TYPE 3 ISOFORM X1-RELATED"/>
    <property type="match status" value="1"/>
</dbReference>
<evidence type="ECO:0000313" key="15">
    <source>
        <dbReference type="Ensembl" id="ENSELUP00000046099.2"/>
    </source>
</evidence>
<keyword evidence="16" id="KW-1185">Reference proteome</keyword>
<evidence type="ECO:0000256" key="14">
    <source>
        <dbReference type="SAM" id="SignalP"/>
    </source>
</evidence>
<reference evidence="15" key="3">
    <citation type="submission" date="2025-08" db="UniProtKB">
        <authorList>
            <consortium name="Ensembl"/>
        </authorList>
    </citation>
    <scope>IDENTIFICATION</scope>
</reference>
<dbReference type="GO" id="GO:0004930">
    <property type="term" value="F:G protein-coupled receptor activity"/>
    <property type="evidence" value="ECO:0007669"/>
    <property type="project" value="UniProtKB-KW"/>
</dbReference>
<evidence type="ECO:0000313" key="16">
    <source>
        <dbReference type="Proteomes" id="UP000265140"/>
    </source>
</evidence>
<evidence type="ECO:0000256" key="4">
    <source>
        <dbReference type="ARBA" id="ARBA00022606"/>
    </source>
</evidence>
<keyword evidence="5 12" id="KW-0812">Transmembrane</keyword>
<keyword evidence="6 13" id="KW-1133">Transmembrane helix</keyword>
<dbReference type="Pfam" id="PF05296">
    <property type="entry name" value="TAS2R"/>
    <property type="match status" value="1"/>
</dbReference>
<feature type="signal peptide" evidence="14">
    <location>
        <begin position="1"/>
        <end position="17"/>
    </location>
</feature>
<protein>
    <recommendedName>
        <fullName evidence="12">Taste receptor type 2</fullName>
    </recommendedName>
</protein>
<evidence type="ECO:0000256" key="8">
    <source>
        <dbReference type="ARBA" id="ARBA00023136"/>
    </source>
</evidence>
<keyword evidence="9 12" id="KW-0675">Receptor</keyword>
<evidence type="ECO:0000256" key="9">
    <source>
        <dbReference type="ARBA" id="ARBA00023170"/>
    </source>
</evidence>
<feature type="transmembrane region" description="Helical" evidence="13">
    <location>
        <begin position="115"/>
        <end position="134"/>
    </location>
</feature>
<dbReference type="Proteomes" id="UP000265140">
    <property type="component" value="Chromosome 20"/>
</dbReference>
<keyword evidence="8 12" id="KW-0472">Membrane</keyword>
<name>A0A6Q2WWN2_ESOLU</name>
<keyword evidence="10 12" id="KW-0807">Transducer</keyword>
<evidence type="ECO:0000256" key="1">
    <source>
        <dbReference type="ARBA" id="ARBA00004141"/>
    </source>
</evidence>
<feature type="chain" id="PRO_5044219104" description="Taste receptor type 2" evidence="14">
    <location>
        <begin position="18"/>
        <end position="315"/>
    </location>
</feature>
<organism evidence="15 16">
    <name type="scientific">Esox lucius</name>
    <name type="common">Northern pike</name>
    <dbReference type="NCBI Taxonomy" id="8010"/>
    <lineage>
        <taxon>Eukaryota</taxon>
        <taxon>Metazoa</taxon>
        <taxon>Chordata</taxon>
        <taxon>Craniata</taxon>
        <taxon>Vertebrata</taxon>
        <taxon>Euteleostomi</taxon>
        <taxon>Actinopterygii</taxon>
        <taxon>Neopterygii</taxon>
        <taxon>Teleostei</taxon>
        <taxon>Protacanthopterygii</taxon>
        <taxon>Esociformes</taxon>
        <taxon>Esocidae</taxon>
        <taxon>Esox</taxon>
    </lineage>
</organism>
<reference evidence="15" key="2">
    <citation type="submission" date="2020-02" db="EMBL/GenBank/DDBJ databases">
        <title>Esox lucius (northern pike) genome, fEsoLuc1, primary haplotype.</title>
        <authorList>
            <person name="Myers G."/>
            <person name="Karagic N."/>
            <person name="Meyer A."/>
            <person name="Pippel M."/>
            <person name="Reichard M."/>
            <person name="Winkler S."/>
            <person name="Tracey A."/>
            <person name="Sims Y."/>
            <person name="Howe K."/>
            <person name="Rhie A."/>
            <person name="Formenti G."/>
            <person name="Durbin R."/>
            <person name="Fedrigo O."/>
            <person name="Jarvis E.D."/>
        </authorList>
    </citation>
    <scope>NUCLEOTIDE SEQUENCE [LARGE SCALE GENOMIC DNA]</scope>
</reference>
<evidence type="ECO:0000256" key="11">
    <source>
        <dbReference type="RuleBase" id="RU004423"/>
    </source>
</evidence>
<keyword evidence="4 12" id="KW-0716">Sensory transduction</keyword>
<dbReference type="AlphaFoldDB" id="A0A6Q2WWN2"/>
<dbReference type="Ensembl" id="ENSELUT00000056166.2">
    <property type="protein sequence ID" value="ENSELUP00000046099.2"/>
    <property type="gene ID" value="ENSELUG00000030565.2"/>
</dbReference>
<keyword evidence="14" id="KW-0732">Signal</keyword>
<sequence>MISLFKFLCLTVGSSWATVSYLRRHMESMKESGSPFSSPRLTGQMRVTITGILQGILSLFFSLWLITDFFRWLLSPFSYDNFDSNQNIFFTVASLFMFGTTVNLGVGQSVFRRRAAGICLWTFISCSIWLNFFYCTQIVPAQQVVFIWVKRNIKVIIYWALIVDMVFSLFDGVVEILLMVDINNVPWKNRNDSNYDSVNVSFSTLDDLSNIALGCLSVRMIFLLKFLCLTVGSSWATVSYLRRHMESMKESCSPFSSPRLTGQMRVTITGILQGIIPISSSREMLNSLMLYTTKVKFTFVFINPGKYLSIFKNIT</sequence>
<evidence type="ECO:0000256" key="7">
    <source>
        <dbReference type="ARBA" id="ARBA00023040"/>
    </source>
</evidence>
<feature type="transmembrane region" description="Helical" evidence="13">
    <location>
        <begin position="88"/>
        <end position="109"/>
    </location>
</feature>
<evidence type="ECO:0000256" key="12">
    <source>
        <dbReference type="RuleBase" id="RU004424"/>
    </source>
</evidence>